<dbReference type="AlphaFoldDB" id="A0AAF0V708"/>
<proteinExistence type="predicted"/>
<protein>
    <submittedName>
        <fullName evidence="1">Uncharacterized protein</fullName>
    </submittedName>
</protein>
<accession>A0AAF0V708</accession>
<sequence>MRNLNDWEVDRIVELLLRLGEFNGLTTEADGIRWKHDSDGKLSVCCIREIMTHSGGILGPWKQLWKGNTPTKVKCFTWVTVQVWHMVLSISQEPWVMPEHIADLLSCWMRRGGSKTQKRWWSIVPTCV</sequence>
<dbReference type="EMBL" id="CP133623">
    <property type="protein sequence ID" value="WMV57851.1"/>
    <property type="molecule type" value="Genomic_DNA"/>
</dbReference>
<feature type="non-terminal residue" evidence="1">
    <location>
        <position position="128"/>
    </location>
</feature>
<name>A0AAF0V708_SOLVR</name>
<evidence type="ECO:0000313" key="1">
    <source>
        <dbReference type="EMBL" id="WMV57851.1"/>
    </source>
</evidence>
<keyword evidence="2" id="KW-1185">Reference proteome</keyword>
<evidence type="ECO:0000313" key="2">
    <source>
        <dbReference type="Proteomes" id="UP001234989"/>
    </source>
</evidence>
<gene>
    <name evidence="1" type="ORF">MTR67_051236</name>
</gene>
<dbReference type="Proteomes" id="UP001234989">
    <property type="component" value="Chromosome 12"/>
</dbReference>
<reference evidence="1" key="1">
    <citation type="submission" date="2023-08" db="EMBL/GenBank/DDBJ databases">
        <title>A de novo genome assembly of Solanum verrucosum Schlechtendal, a Mexican diploid species geographically isolated from the other diploid A-genome species in potato relatives.</title>
        <authorList>
            <person name="Hosaka K."/>
        </authorList>
    </citation>
    <scope>NUCLEOTIDE SEQUENCE</scope>
    <source>
        <tissue evidence="1">Young leaves</tissue>
    </source>
</reference>
<organism evidence="1 2">
    <name type="scientific">Solanum verrucosum</name>
    <dbReference type="NCBI Taxonomy" id="315347"/>
    <lineage>
        <taxon>Eukaryota</taxon>
        <taxon>Viridiplantae</taxon>
        <taxon>Streptophyta</taxon>
        <taxon>Embryophyta</taxon>
        <taxon>Tracheophyta</taxon>
        <taxon>Spermatophyta</taxon>
        <taxon>Magnoliopsida</taxon>
        <taxon>eudicotyledons</taxon>
        <taxon>Gunneridae</taxon>
        <taxon>Pentapetalae</taxon>
        <taxon>asterids</taxon>
        <taxon>lamiids</taxon>
        <taxon>Solanales</taxon>
        <taxon>Solanaceae</taxon>
        <taxon>Solanoideae</taxon>
        <taxon>Solaneae</taxon>
        <taxon>Solanum</taxon>
    </lineage>
</organism>